<keyword evidence="1" id="KW-0472">Membrane</keyword>
<keyword evidence="1" id="KW-0812">Transmembrane</keyword>
<protein>
    <submittedName>
        <fullName evidence="2">Uncharacterized protein</fullName>
    </submittedName>
</protein>
<dbReference type="Proteomes" id="UP000241690">
    <property type="component" value="Unassembled WGS sequence"/>
</dbReference>
<evidence type="ECO:0000313" key="2">
    <source>
        <dbReference type="EMBL" id="PTB54003.1"/>
    </source>
</evidence>
<sequence length="104" mass="11906">MLILVLGRSIIVTILFIFVIFANAPKTLVSIHWKNQPCASRFKSLNTRKKKKPPKYHRMSKYTRSPPLVCLFLTKPDLSPHHACVCVLPLLRKLTQPASHINSF</sequence>
<proteinExistence type="predicted"/>
<accession>A0A2T4AAI2</accession>
<dbReference type="AlphaFoldDB" id="A0A2T4AAI2"/>
<gene>
    <name evidence="2" type="ORF">M431DRAFT_448569</name>
</gene>
<reference evidence="2 3" key="1">
    <citation type="submission" date="2016-07" db="EMBL/GenBank/DDBJ databases">
        <title>Multiple horizontal gene transfer events from other fungi enriched the ability of initially mycotrophic Trichoderma (Ascomycota) to feed on dead plant biomass.</title>
        <authorList>
            <consortium name="DOE Joint Genome Institute"/>
            <person name="Aerts A."/>
            <person name="Atanasova L."/>
            <person name="Chenthamara K."/>
            <person name="Zhang J."/>
            <person name="Grujic M."/>
            <person name="Henrissat B."/>
            <person name="Kuo A."/>
            <person name="Salamov A."/>
            <person name="Lipzen A."/>
            <person name="Labutti K."/>
            <person name="Barry K."/>
            <person name="Miao Y."/>
            <person name="Rahimi M.J."/>
            <person name="Shen Q."/>
            <person name="Grigoriev I.V."/>
            <person name="Kubicek C.P."/>
            <person name="Druzhinina I.S."/>
        </authorList>
    </citation>
    <scope>NUCLEOTIDE SEQUENCE [LARGE SCALE GENOMIC DNA]</scope>
    <source>
        <strain evidence="2 3">CBS 226.95</strain>
    </source>
</reference>
<keyword evidence="1" id="KW-1133">Transmembrane helix</keyword>
<evidence type="ECO:0000313" key="3">
    <source>
        <dbReference type="Proteomes" id="UP000241690"/>
    </source>
</evidence>
<dbReference type="GeneID" id="36623814"/>
<evidence type="ECO:0000256" key="1">
    <source>
        <dbReference type="SAM" id="Phobius"/>
    </source>
</evidence>
<feature type="transmembrane region" description="Helical" evidence="1">
    <location>
        <begin position="6"/>
        <end position="24"/>
    </location>
</feature>
<organism evidence="2 3">
    <name type="scientific">Trichoderma harzianum CBS 226.95</name>
    <dbReference type="NCBI Taxonomy" id="983964"/>
    <lineage>
        <taxon>Eukaryota</taxon>
        <taxon>Fungi</taxon>
        <taxon>Dikarya</taxon>
        <taxon>Ascomycota</taxon>
        <taxon>Pezizomycotina</taxon>
        <taxon>Sordariomycetes</taxon>
        <taxon>Hypocreomycetidae</taxon>
        <taxon>Hypocreales</taxon>
        <taxon>Hypocreaceae</taxon>
        <taxon>Trichoderma</taxon>
    </lineage>
</organism>
<keyword evidence="3" id="KW-1185">Reference proteome</keyword>
<dbReference type="RefSeq" id="XP_024773680.1">
    <property type="nucleotide sequence ID" value="XM_024915247.1"/>
</dbReference>
<name>A0A2T4AAI2_TRIHA</name>
<dbReference type="EMBL" id="KZ679681">
    <property type="protein sequence ID" value="PTB54003.1"/>
    <property type="molecule type" value="Genomic_DNA"/>
</dbReference>